<dbReference type="Pfam" id="PF23598">
    <property type="entry name" value="LRR_14"/>
    <property type="match status" value="1"/>
</dbReference>
<dbReference type="OrthoDB" id="6161812at2759"/>
<dbReference type="Pfam" id="PF00931">
    <property type="entry name" value="NB-ARC"/>
    <property type="match status" value="1"/>
</dbReference>
<dbReference type="Gene3D" id="3.40.50.300">
    <property type="entry name" value="P-loop containing nucleotide triphosphate hydrolases"/>
    <property type="match status" value="1"/>
</dbReference>
<feature type="domain" description="Disease resistance protein winged helix" evidence="4">
    <location>
        <begin position="160"/>
        <end position="229"/>
    </location>
</feature>
<dbReference type="InterPro" id="IPR044974">
    <property type="entry name" value="Disease_R_plants"/>
</dbReference>
<evidence type="ECO:0000313" key="6">
    <source>
        <dbReference type="EMBL" id="KAF8673259.1"/>
    </source>
</evidence>
<dbReference type="EMBL" id="JACEFO010002208">
    <property type="protein sequence ID" value="KAF8673259.1"/>
    <property type="molecule type" value="Genomic_DNA"/>
</dbReference>
<dbReference type="GO" id="GO:0002758">
    <property type="term" value="P:innate immune response-activating signaling pathway"/>
    <property type="evidence" value="ECO:0007669"/>
    <property type="project" value="UniProtKB-ARBA"/>
</dbReference>
<evidence type="ECO:0000256" key="1">
    <source>
        <dbReference type="ARBA" id="ARBA00022737"/>
    </source>
</evidence>
<name>A0A835AX11_9POAL</name>
<dbReference type="GO" id="GO:0009626">
    <property type="term" value="P:plant-type hypersensitive response"/>
    <property type="evidence" value="ECO:0007669"/>
    <property type="project" value="UniProtKB-ARBA"/>
</dbReference>
<dbReference type="InterPro" id="IPR055414">
    <property type="entry name" value="LRR_R13L4/SHOC2-like"/>
</dbReference>
<keyword evidence="7" id="KW-1185">Reference proteome</keyword>
<comment type="caution">
    <text evidence="6">The sequence shown here is derived from an EMBL/GenBank/DDBJ whole genome shotgun (WGS) entry which is preliminary data.</text>
</comment>
<dbReference type="InterPro" id="IPR032675">
    <property type="entry name" value="LRR_dom_sf"/>
</dbReference>
<evidence type="ECO:0000259" key="3">
    <source>
        <dbReference type="Pfam" id="PF00931"/>
    </source>
</evidence>
<dbReference type="Gene3D" id="1.10.10.10">
    <property type="entry name" value="Winged helix-like DNA-binding domain superfamily/Winged helix DNA-binding domain"/>
    <property type="match status" value="1"/>
</dbReference>
<sequence>MDDVWSVSAWESIRDSFPSSGKGGRIVVTTRFKSVAEACRRQQGSFYEHKPLAEENSSKLFGQVISSIGYEICPSKPINGGIIKKTCGGLPLAIILVAGLVASKLEPDKLEFDNHLDEVDKSLSQDLGNNLTTEGVTHILNHCYHHLPADLKTCLLYLSMFPKGCLISRKRLIRRWIAEGFIAEKHGKIVEEVAEDCFNELICRNLVRAVNNSSNGKVKNCQIHDMVLEYIVAKSSDENFITIVGGHWQTPFPTYKVRRLSIQKSDRKEKETVERMKLSHVRSLTALGSFKALHSTLLKFQILQVLDLEGCKDLHFNNLKDICKMHQLKFLSLRRTDIEWIPKKIGRLEYLEVLDIRETKVKKLPASVEKLEQMVHLLAGNKRKRIALKLTEGVTKMTALQTLCGVSICTGSALEALENLTNLKKITIYKLESFTDRENNLLLSAIEHLSSCSLKFLAIDDDFTGFLDKTLNASQAPPEHLHTLGLSGKLSQVPKWIGSLHNLEKLTLSLTSLTTDNLRILAGLPELFSLIFSLDSTKKDASVLKILRDNTLQTDGIIFVEAGGFIKLKLLCFAAPVLPPLSFLEGAMPGLQRIELRFRMVNGIYGLENLESLQQVLLTISSQAPKDARAKASQIKELAGMINGKVNVPSVVLDEYNESSEQK</sequence>
<evidence type="ECO:0000313" key="7">
    <source>
        <dbReference type="Proteomes" id="UP000636709"/>
    </source>
</evidence>
<dbReference type="InterPro" id="IPR036388">
    <property type="entry name" value="WH-like_DNA-bd_sf"/>
</dbReference>
<feature type="domain" description="Disease resistance R13L4/SHOC-2-like LRR" evidence="5">
    <location>
        <begin position="280"/>
        <end position="633"/>
    </location>
</feature>
<keyword evidence="2" id="KW-0611">Plant defense</keyword>
<keyword evidence="1" id="KW-0677">Repeat</keyword>
<dbReference type="PANTHER" id="PTHR23155">
    <property type="entry name" value="DISEASE RESISTANCE PROTEIN RP"/>
    <property type="match status" value="1"/>
</dbReference>
<dbReference type="InterPro" id="IPR058922">
    <property type="entry name" value="WHD_DRP"/>
</dbReference>
<reference evidence="6" key="1">
    <citation type="submission" date="2020-07" db="EMBL/GenBank/DDBJ databases">
        <title>Genome sequence and genetic diversity analysis of an under-domesticated orphan crop, white fonio (Digitaria exilis).</title>
        <authorList>
            <person name="Bennetzen J.L."/>
            <person name="Chen S."/>
            <person name="Ma X."/>
            <person name="Wang X."/>
            <person name="Yssel A.E.J."/>
            <person name="Chaluvadi S.R."/>
            <person name="Johnson M."/>
            <person name="Gangashetty P."/>
            <person name="Hamidou F."/>
            <person name="Sanogo M.D."/>
            <person name="Zwaenepoel A."/>
            <person name="Wallace J."/>
            <person name="Van De Peer Y."/>
            <person name="Van Deynze A."/>
        </authorList>
    </citation>
    <scope>NUCLEOTIDE SEQUENCE</scope>
    <source>
        <tissue evidence="6">Leaves</tissue>
    </source>
</reference>
<evidence type="ECO:0008006" key="8">
    <source>
        <dbReference type="Google" id="ProtNLM"/>
    </source>
</evidence>
<protein>
    <recommendedName>
        <fullName evidence="8">NB-ARC domain-containing protein</fullName>
    </recommendedName>
</protein>
<evidence type="ECO:0000259" key="4">
    <source>
        <dbReference type="Pfam" id="PF23559"/>
    </source>
</evidence>
<dbReference type="Proteomes" id="UP000636709">
    <property type="component" value="Unassembled WGS sequence"/>
</dbReference>
<proteinExistence type="predicted"/>
<dbReference type="SUPFAM" id="SSF52058">
    <property type="entry name" value="L domain-like"/>
    <property type="match status" value="1"/>
</dbReference>
<evidence type="ECO:0000259" key="5">
    <source>
        <dbReference type="Pfam" id="PF23598"/>
    </source>
</evidence>
<dbReference type="InterPro" id="IPR002182">
    <property type="entry name" value="NB-ARC"/>
</dbReference>
<dbReference type="FunFam" id="1.10.10.10:FF:000322">
    <property type="entry name" value="Probable disease resistance protein At1g63360"/>
    <property type="match status" value="1"/>
</dbReference>
<dbReference type="AlphaFoldDB" id="A0A835AX11"/>
<dbReference type="PANTHER" id="PTHR23155:SF934">
    <property type="entry name" value="OS11G0604900 PROTEIN"/>
    <property type="match status" value="1"/>
</dbReference>
<dbReference type="InterPro" id="IPR027417">
    <property type="entry name" value="P-loop_NTPase"/>
</dbReference>
<dbReference type="SUPFAM" id="SSF52540">
    <property type="entry name" value="P-loop containing nucleoside triphosphate hydrolases"/>
    <property type="match status" value="1"/>
</dbReference>
<organism evidence="6 7">
    <name type="scientific">Digitaria exilis</name>
    <dbReference type="NCBI Taxonomy" id="1010633"/>
    <lineage>
        <taxon>Eukaryota</taxon>
        <taxon>Viridiplantae</taxon>
        <taxon>Streptophyta</taxon>
        <taxon>Embryophyta</taxon>
        <taxon>Tracheophyta</taxon>
        <taxon>Spermatophyta</taxon>
        <taxon>Magnoliopsida</taxon>
        <taxon>Liliopsida</taxon>
        <taxon>Poales</taxon>
        <taxon>Poaceae</taxon>
        <taxon>PACMAD clade</taxon>
        <taxon>Panicoideae</taxon>
        <taxon>Panicodae</taxon>
        <taxon>Paniceae</taxon>
        <taxon>Anthephorinae</taxon>
        <taxon>Digitaria</taxon>
    </lineage>
</organism>
<accession>A0A835AX11</accession>
<evidence type="ECO:0000256" key="2">
    <source>
        <dbReference type="ARBA" id="ARBA00022821"/>
    </source>
</evidence>
<gene>
    <name evidence="6" type="ORF">HU200_048813</name>
</gene>
<dbReference type="Pfam" id="PF23559">
    <property type="entry name" value="WHD_DRP"/>
    <property type="match status" value="1"/>
</dbReference>
<dbReference type="GO" id="GO:0042742">
    <property type="term" value="P:defense response to bacterium"/>
    <property type="evidence" value="ECO:0007669"/>
    <property type="project" value="UniProtKB-ARBA"/>
</dbReference>
<dbReference type="GO" id="GO:0043531">
    <property type="term" value="F:ADP binding"/>
    <property type="evidence" value="ECO:0007669"/>
    <property type="project" value="InterPro"/>
</dbReference>
<feature type="domain" description="NB-ARC" evidence="3">
    <location>
        <begin position="1"/>
        <end position="63"/>
    </location>
</feature>
<dbReference type="Gene3D" id="3.80.10.10">
    <property type="entry name" value="Ribonuclease Inhibitor"/>
    <property type="match status" value="1"/>
</dbReference>